<dbReference type="InterPro" id="IPR036065">
    <property type="entry name" value="BolA-like_sf"/>
</dbReference>
<sequence>MLSYAERIEVKLTEALSPLRLLVRDDSDQHRGHGGYREGGETHFHVEIVSQAFEGLSRVARQRKVYELLESELSERVHALELVTKTPAEAAAAKA</sequence>
<keyword evidence="3" id="KW-1185">Reference proteome</keyword>
<comment type="similarity">
    <text evidence="1">Belongs to the BolA/IbaG family.</text>
</comment>
<protein>
    <submittedName>
        <fullName evidence="2">BolA protein</fullName>
    </submittedName>
</protein>
<dbReference type="Gene3D" id="3.30.300.90">
    <property type="entry name" value="BolA-like"/>
    <property type="match status" value="1"/>
</dbReference>
<proteinExistence type="inferred from homology"/>
<dbReference type="Pfam" id="PF01722">
    <property type="entry name" value="BolA"/>
    <property type="match status" value="1"/>
</dbReference>
<comment type="caution">
    <text evidence="2">The sequence shown here is derived from an EMBL/GenBank/DDBJ whole genome shotgun (WGS) entry which is preliminary data.</text>
</comment>
<dbReference type="EMBL" id="JACHXA010000008">
    <property type="protein sequence ID" value="MBB3066352.1"/>
    <property type="molecule type" value="Genomic_DNA"/>
</dbReference>
<name>A0A839SV52_9PROT</name>
<dbReference type="InterPro" id="IPR002634">
    <property type="entry name" value="BolA"/>
</dbReference>
<organism evidence="2 3">
    <name type="scientific">Limibacillus halophilus</name>
    <dbReference type="NCBI Taxonomy" id="1579333"/>
    <lineage>
        <taxon>Bacteria</taxon>
        <taxon>Pseudomonadati</taxon>
        <taxon>Pseudomonadota</taxon>
        <taxon>Alphaproteobacteria</taxon>
        <taxon>Rhodospirillales</taxon>
        <taxon>Rhodovibrionaceae</taxon>
        <taxon>Limibacillus</taxon>
    </lineage>
</organism>
<gene>
    <name evidence="2" type="ORF">FHR98_002658</name>
</gene>
<dbReference type="SUPFAM" id="SSF82657">
    <property type="entry name" value="BolA-like"/>
    <property type="match status" value="1"/>
</dbReference>
<dbReference type="GO" id="GO:0016226">
    <property type="term" value="P:iron-sulfur cluster assembly"/>
    <property type="evidence" value="ECO:0007669"/>
    <property type="project" value="TreeGrafter"/>
</dbReference>
<evidence type="ECO:0000313" key="3">
    <source>
        <dbReference type="Proteomes" id="UP000581135"/>
    </source>
</evidence>
<dbReference type="PANTHER" id="PTHR46230:SF7">
    <property type="entry name" value="BOLA-LIKE PROTEIN 1"/>
    <property type="match status" value="1"/>
</dbReference>
<dbReference type="PANTHER" id="PTHR46230">
    <property type="match status" value="1"/>
</dbReference>
<reference evidence="2 3" key="1">
    <citation type="submission" date="2020-08" db="EMBL/GenBank/DDBJ databases">
        <title>Genomic Encyclopedia of Type Strains, Phase III (KMG-III): the genomes of soil and plant-associated and newly described type strains.</title>
        <authorList>
            <person name="Whitman W."/>
        </authorList>
    </citation>
    <scope>NUCLEOTIDE SEQUENCE [LARGE SCALE GENOMIC DNA]</scope>
    <source>
        <strain evidence="2 3">CECT 8803</strain>
    </source>
</reference>
<evidence type="ECO:0000313" key="2">
    <source>
        <dbReference type="EMBL" id="MBB3066352.1"/>
    </source>
</evidence>
<dbReference type="Proteomes" id="UP000581135">
    <property type="component" value="Unassembled WGS sequence"/>
</dbReference>
<dbReference type="AlphaFoldDB" id="A0A839SV52"/>
<accession>A0A839SV52</accession>
<dbReference type="PIRSF" id="PIRSF003113">
    <property type="entry name" value="BolA"/>
    <property type="match status" value="1"/>
</dbReference>
<evidence type="ECO:0000256" key="1">
    <source>
        <dbReference type="RuleBase" id="RU003860"/>
    </source>
</evidence>